<feature type="non-terminal residue" evidence="2">
    <location>
        <position position="1"/>
    </location>
</feature>
<accession>A0A943YWE1</accession>
<gene>
    <name evidence="2" type="ORF">KH142_09855</name>
</gene>
<sequence>VQQPDNRCRPIEYHLARSTSLRLFQSARLNSHLFFNLLLSTAREWWLAAALVGSVGCFFFGGGRMHEAFLLMG</sequence>
<evidence type="ECO:0000313" key="3">
    <source>
        <dbReference type="Proteomes" id="UP000727506"/>
    </source>
</evidence>
<evidence type="ECO:0000313" key="2">
    <source>
        <dbReference type="EMBL" id="MBS6941745.1"/>
    </source>
</evidence>
<keyword evidence="1" id="KW-0812">Transmembrane</keyword>
<feature type="transmembrane region" description="Helical" evidence="1">
    <location>
        <begin position="45"/>
        <end position="63"/>
    </location>
</feature>
<name>A0A943YWE1_9ACTN</name>
<keyword evidence="1" id="KW-0472">Membrane</keyword>
<organism evidence="2 3">
    <name type="scientific">Slackia piriformis</name>
    <dbReference type="NCBI Taxonomy" id="626934"/>
    <lineage>
        <taxon>Bacteria</taxon>
        <taxon>Bacillati</taxon>
        <taxon>Actinomycetota</taxon>
        <taxon>Coriobacteriia</taxon>
        <taxon>Eggerthellales</taxon>
        <taxon>Eggerthellaceae</taxon>
        <taxon>Slackia</taxon>
    </lineage>
</organism>
<dbReference type="EMBL" id="JAGZSV010000290">
    <property type="protein sequence ID" value="MBS6941745.1"/>
    <property type="molecule type" value="Genomic_DNA"/>
</dbReference>
<keyword evidence="1" id="KW-1133">Transmembrane helix</keyword>
<dbReference type="Proteomes" id="UP000727506">
    <property type="component" value="Unassembled WGS sequence"/>
</dbReference>
<reference evidence="2" key="1">
    <citation type="submission" date="2021-02" db="EMBL/GenBank/DDBJ databases">
        <title>Infant gut strain persistence is associated with maternal origin, phylogeny, and functional potential including surface adhesion and iron acquisition.</title>
        <authorList>
            <person name="Lou Y.C."/>
        </authorList>
    </citation>
    <scope>NUCLEOTIDE SEQUENCE</scope>
    <source>
        <strain evidence="2">L2_039_000G1_dasL2_039_000G1_concoct_11</strain>
    </source>
</reference>
<evidence type="ECO:0000256" key="1">
    <source>
        <dbReference type="SAM" id="Phobius"/>
    </source>
</evidence>
<dbReference type="AlphaFoldDB" id="A0A943YWE1"/>
<protein>
    <submittedName>
        <fullName evidence="2">Uncharacterized protein</fullName>
    </submittedName>
</protein>
<comment type="caution">
    <text evidence="2">The sequence shown here is derived from an EMBL/GenBank/DDBJ whole genome shotgun (WGS) entry which is preliminary data.</text>
</comment>
<proteinExistence type="predicted"/>